<sequence length="275" mass="31557">MEENGGTKEETPDITAPKATQAKNFLAPLTIFSFILSLPVLALVIWLLYMKDYDCEILLRLPRLRIGIGIWMIFVFLISNAVVFCRSRFPMPGLVAVMVPLLVMLIMGLALVGVSRTESRAIPASPMWLKLKIHDNNNWNNIKSCIYDTHICDDLVSRTSSLKSYDFSLKKLSSIESGCCKPPTSCVMEYVNATFWEKEEDEATDKSYPYDRDCESWNNDQSRLCYNCYSCRQGFLTTLQRKWTRLGIFLVVMAILLVIAHLLLFVATMWERYKD</sequence>
<protein>
    <submittedName>
        <fullName evidence="7">Uncharacterized protein</fullName>
    </submittedName>
</protein>
<feature type="transmembrane region" description="Helical" evidence="6">
    <location>
        <begin position="246"/>
        <end position="270"/>
    </location>
</feature>
<keyword evidence="5 6" id="KW-0472">Membrane</keyword>
<evidence type="ECO:0000256" key="3">
    <source>
        <dbReference type="ARBA" id="ARBA00022692"/>
    </source>
</evidence>
<feature type="transmembrane region" description="Helical" evidence="6">
    <location>
        <begin position="95"/>
        <end position="114"/>
    </location>
</feature>
<dbReference type="PANTHER" id="PTHR32191">
    <property type="entry name" value="TETRASPANIN-8-RELATED"/>
    <property type="match status" value="1"/>
</dbReference>
<feature type="transmembrane region" description="Helical" evidence="6">
    <location>
        <begin position="70"/>
        <end position="89"/>
    </location>
</feature>
<dbReference type="InterPro" id="IPR044991">
    <property type="entry name" value="TET_plant"/>
</dbReference>
<dbReference type="GO" id="GO:0009734">
    <property type="term" value="P:auxin-activated signaling pathway"/>
    <property type="evidence" value="ECO:0007669"/>
    <property type="project" value="InterPro"/>
</dbReference>
<gene>
    <name evidence="7" type="ORF">HHK36_025991</name>
</gene>
<evidence type="ECO:0000313" key="7">
    <source>
        <dbReference type="EMBL" id="KAF8389298.1"/>
    </source>
</evidence>
<proteinExistence type="inferred from homology"/>
<evidence type="ECO:0000256" key="2">
    <source>
        <dbReference type="ARBA" id="ARBA00006840"/>
    </source>
</evidence>
<evidence type="ECO:0000256" key="5">
    <source>
        <dbReference type="ARBA" id="ARBA00023136"/>
    </source>
</evidence>
<keyword evidence="8" id="KW-1185">Reference proteome</keyword>
<evidence type="ECO:0000313" key="8">
    <source>
        <dbReference type="Proteomes" id="UP000655225"/>
    </source>
</evidence>
<comment type="similarity">
    <text evidence="2">Belongs to the tetraspanin (TM4SF) family.</text>
</comment>
<feature type="transmembrane region" description="Helical" evidence="6">
    <location>
        <begin position="25"/>
        <end position="49"/>
    </location>
</feature>
<dbReference type="OMA" id="DWSILCY"/>
<keyword evidence="4 6" id="KW-1133">Transmembrane helix</keyword>
<organism evidence="7 8">
    <name type="scientific">Tetracentron sinense</name>
    <name type="common">Spur-leaf</name>
    <dbReference type="NCBI Taxonomy" id="13715"/>
    <lineage>
        <taxon>Eukaryota</taxon>
        <taxon>Viridiplantae</taxon>
        <taxon>Streptophyta</taxon>
        <taxon>Embryophyta</taxon>
        <taxon>Tracheophyta</taxon>
        <taxon>Spermatophyta</taxon>
        <taxon>Magnoliopsida</taxon>
        <taxon>Trochodendrales</taxon>
        <taxon>Trochodendraceae</taxon>
        <taxon>Tetracentron</taxon>
    </lineage>
</organism>
<evidence type="ECO:0000256" key="6">
    <source>
        <dbReference type="SAM" id="Phobius"/>
    </source>
</evidence>
<dbReference type="OrthoDB" id="761290at2759"/>
<dbReference type="Proteomes" id="UP000655225">
    <property type="component" value="Unassembled WGS sequence"/>
</dbReference>
<accession>A0A835D3J7</accession>
<reference evidence="7 8" key="1">
    <citation type="submission" date="2020-04" db="EMBL/GenBank/DDBJ databases">
        <title>Plant Genome Project.</title>
        <authorList>
            <person name="Zhang R.-G."/>
        </authorList>
    </citation>
    <scope>NUCLEOTIDE SEQUENCE [LARGE SCALE GENOMIC DNA]</scope>
    <source>
        <strain evidence="7">YNK0</strain>
        <tissue evidence="7">Leaf</tissue>
    </source>
</reference>
<evidence type="ECO:0000256" key="4">
    <source>
        <dbReference type="ARBA" id="ARBA00022989"/>
    </source>
</evidence>
<dbReference type="AlphaFoldDB" id="A0A835D3J7"/>
<keyword evidence="3 6" id="KW-0812">Transmembrane</keyword>
<name>A0A835D3J7_TETSI</name>
<dbReference type="Pfam" id="PF00335">
    <property type="entry name" value="Tetraspanin"/>
    <property type="match status" value="1"/>
</dbReference>
<comment type="caution">
    <text evidence="7">The sequence shown here is derived from an EMBL/GenBank/DDBJ whole genome shotgun (WGS) entry which is preliminary data.</text>
</comment>
<dbReference type="EMBL" id="JABCRI010000019">
    <property type="protein sequence ID" value="KAF8389298.1"/>
    <property type="molecule type" value="Genomic_DNA"/>
</dbReference>
<evidence type="ECO:0000256" key="1">
    <source>
        <dbReference type="ARBA" id="ARBA00004141"/>
    </source>
</evidence>
<comment type="subcellular location">
    <subcellularLocation>
        <location evidence="1">Membrane</location>
        <topology evidence="1">Multi-pass membrane protein</topology>
    </subcellularLocation>
</comment>
<dbReference type="GO" id="GO:0016020">
    <property type="term" value="C:membrane"/>
    <property type="evidence" value="ECO:0007669"/>
    <property type="project" value="UniProtKB-SubCell"/>
</dbReference>
<dbReference type="InterPro" id="IPR018499">
    <property type="entry name" value="Tetraspanin/Peripherin"/>
</dbReference>